<evidence type="ECO:0000256" key="1">
    <source>
        <dbReference type="SAM" id="Phobius"/>
    </source>
</evidence>
<proteinExistence type="predicted"/>
<feature type="transmembrane region" description="Helical" evidence="1">
    <location>
        <begin position="21"/>
        <end position="44"/>
    </location>
</feature>
<dbReference type="Proteomes" id="UP001595616">
    <property type="component" value="Unassembled WGS sequence"/>
</dbReference>
<name>A0ABV7YWT6_9BACT</name>
<reference evidence="3" key="1">
    <citation type="journal article" date="2019" name="Int. J. Syst. Evol. Microbiol.">
        <title>The Global Catalogue of Microorganisms (GCM) 10K type strain sequencing project: providing services to taxonomists for standard genome sequencing and annotation.</title>
        <authorList>
            <consortium name="The Broad Institute Genomics Platform"/>
            <consortium name="The Broad Institute Genome Sequencing Center for Infectious Disease"/>
            <person name="Wu L."/>
            <person name="Ma J."/>
        </authorList>
    </citation>
    <scope>NUCLEOTIDE SEQUENCE [LARGE SCALE GENOMIC DNA]</scope>
    <source>
        <strain evidence="3">CECT 7956</strain>
    </source>
</reference>
<feature type="transmembrane region" description="Helical" evidence="1">
    <location>
        <begin position="152"/>
        <end position="170"/>
    </location>
</feature>
<evidence type="ECO:0008006" key="4">
    <source>
        <dbReference type="Google" id="ProtNLM"/>
    </source>
</evidence>
<evidence type="ECO:0000313" key="2">
    <source>
        <dbReference type="EMBL" id="MFC3811307.1"/>
    </source>
</evidence>
<protein>
    <recommendedName>
        <fullName evidence="4">DUF308 domain-containing protein</fullName>
    </recommendedName>
</protein>
<feature type="transmembrane region" description="Helical" evidence="1">
    <location>
        <begin position="127"/>
        <end position="145"/>
    </location>
</feature>
<accession>A0ABV7YWT6</accession>
<dbReference type="EMBL" id="JBHRYQ010000001">
    <property type="protein sequence ID" value="MFC3811307.1"/>
    <property type="molecule type" value="Genomic_DNA"/>
</dbReference>
<keyword evidence="1" id="KW-0812">Transmembrane</keyword>
<evidence type="ECO:0000313" key="3">
    <source>
        <dbReference type="Proteomes" id="UP001595616"/>
    </source>
</evidence>
<dbReference type="RefSeq" id="WP_379838148.1">
    <property type="nucleotide sequence ID" value="NZ_JBHRYQ010000001.1"/>
</dbReference>
<keyword evidence="3" id="KW-1185">Reference proteome</keyword>
<feature type="transmembrane region" description="Helical" evidence="1">
    <location>
        <begin position="176"/>
        <end position="194"/>
    </location>
</feature>
<comment type="caution">
    <text evidence="2">The sequence shown here is derived from an EMBL/GenBank/DDBJ whole genome shotgun (WGS) entry which is preliminary data.</text>
</comment>
<organism evidence="2 3">
    <name type="scientific">Lacihabitans lacunae</name>
    <dbReference type="NCBI Taxonomy" id="1028214"/>
    <lineage>
        <taxon>Bacteria</taxon>
        <taxon>Pseudomonadati</taxon>
        <taxon>Bacteroidota</taxon>
        <taxon>Cytophagia</taxon>
        <taxon>Cytophagales</taxon>
        <taxon>Leadbetterellaceae</taxon>
        <taxon>Lacihabitans</taxon>
    </lineage>
</organism>
<keyword evidence="1" id="KW-0472">Membrane</keyword>
<gene>
    <name evidence="2" type="ORF">ACFOOI_11645</name>
</gene>
<feature type="transmembrane region" description="Helical" evidence="1">
    <location>
        <begin position="102"/>
        <end position="121"/>
    </location>
</feature>
<keyword evidence="1" id="KW-1133">Transmembrane helix</keyword>
<sequence length="198" mass="21957">MSNHIEDLKAIRQIMEKSSKFLSLSGKSGIAIGITALVASLYVYNATGHFSLAESQGPSQDIELLLIALLTLVVSLSLGLVFTFNKTKTRKEKLWTKQSKKLLVNLAVPLLIGAIACGAFIYHETIWPISSLTLIFYGVALVNGANYTYKDIYFLGLIEISLGLLSLFFIEYALLFWGLGFGIMHILYGAIMYTKYEK</sequence>
<feature type="transmembrane region" description="Helical" evidence="1">
    <location>
        <begin position="64"/>
        <end position="82"/>
    </location>
</feature>